<accession>A0A8H7WHF2</accession>
<dbReference type="Proteomes" id="UP000664132">
    <property type="component" value="Unassembled WGS sequence"/>
</dbReference>
<dbReference type="EMBL" id="JAFJYH010000014">
    <property type="protein sequence ID" value="KAG4425008.1"/>
    <property type="molecule type" value="Genomic_DNA"/>
</dbReference>
<evidence type="ECO:0000259" key="1">
    <source>
        <dbReference type="Pfam" id="PF06985"/>
    </source>
</evidence>
<evidence type="ECO:0000313" key="2">
    <source>
        <dbReference type="EMBL" id="KAG4425008.1"/>
    </source>
</evidence>
<dbReference type="Pfam" id="PF06985">
    <property type="entry name" value="HET"/>
    <property type="match status" value="1"/>
</dbReference>
<dbReference type="InterPro" id="IPR010730">
    <property type="entry name" value="HET"/>
</dbReference>
<reference evidence="2" key="1">
    <citation type="submission" date="2021-02" db="EMBL/GenBank/DDBJ databases">
        <title>Genome sequence Cadophora malorum strain M34.</title>
        <authorList>
            <person name="Stefanovic E."/>
            <person name="Vu D."/>
            <person name="Scully C."/>
            <person name="Dijksterhuis J."/>
            <person name="Roader J."/>
            <person name="Houbraken J."/>
        </authorList>
    </citation>
    <scope>NUCLEOTIDE SEQUENCE</scope>
    <source>
        <strain evidence="2">M34</strain>
    </source>
</reference>
<keyword evidence="3" id="KW-1185">Reference proteome</keyword>
<feature type="domain" description="Heterokaryon incompatibility" evidence="1">
    <location>
        <begin position="57"/>
        <end position="139"/>
    </location>
</feature>
<protein>
    <recommendedName>
        <fullName evidence="1">Heterokaryon incompatibility domain-containing protein</fullName>
    </recommendedName>
</protein>
<dbReference type="AlphaFoldDB" id="A0A8H7WHF2"/>
<proteinExistence type="predicted"/>
<gene>
    <name evidence="2" type="ORF">IFR04_001778</name>
</gene>
<dbReference type="InterPro" id="IPR052895">
    <property type="entry name" value="HetReg/Transcr_Mod"/>
</dbReference>
<dbReference type="PANTHER" id="PTHR24148:SF64">
    <property type="entry name" value="HETEROKARYON INCOMPATIBILITY DOMAIN-CONTAINING PROTEIN"/>
    <property type="match status" value="1"/>
</dbReference>
<dbReference type="PANTHER" id="PTHR24148">
    <property type="entry name" value="ANKYRIN REPEAT DOMAIN-CONTAINING PROTEIN 39 HOMOLOG-RELATED"/>
    <property type="match status" value="1"/>
</dbReference>
<sequence>MSTPSAAIHGFPNFTYEPLDLSAIRPSIRLAILQPGPRNASIRVKLGRSAFAERPKYEALSYTWGRADDLRAIELNGTRVEVRKNLALALVHLRHTSEERVLWIDAICINQADLEERNRQVELMSYIYARAKRVLVWLGIIVHWDDMGLDLHDLGTLCHQAYWRRIWIVQEIGAASDLELHWGLKSQTDQENDWQSRSEVWANFFGGILEDETTNLAVKLARQREGRHGDSFLLANLMEVCKDSLCEEPRDKVYGFVGIAHDCQDGSFPVDYSKSLFEVYEDVVRFQYRSTALNTKTVVHFSQLVQRLLGGTYQMQRDLGDKKNPFVALQSNNDRTKAFKAVGVYTGSISSVGCSYDEFIGIPDATRKWKVSLQKCQTDLEKLRRKNEGFMRVLLDLEKPELDRIRSIEPNFSWKGAKDMHGVLGVPTRGSRSEHELLPLFKFGPEENGETTPSAPRLFSTRSGVIGLIPSNARVGDMLFHFWESDVVAVVRLEVSYVRIIGRAAVANAEFVAGSKFYAPGDLVQDLEGGLDFEKKGIELYMDIPTLQLLTQ</sequence>
<dbReference type="OrthoDB" id="2157530at2759"/>
<comment type="caution">
    <text evidence="2">The sequence shown here is derived from an EMBL/GenBank/DDBJ whole genome shotgun (WGS) entry which is preliminary data.</text>
</comment>
<evidence type="ECO:0000313" key="3">
    <source>
        <dbReference type="Proteomes" id="UP000664132"/>
    </source>
</evidence>
<name>A0A8H7WHF2_9HELO</name>
<organism evidence="2 3">
    <name type="scientific">Cadophora malorum</name>
    <dbReference type="NCBI Taxonomy" id="108018"/>
    <lineage>
        <taxon>Eukaryota</taxon>
        <taxon>Fungi</taxon>
        <taxon>Dikarya</taxon>
        <taxon>Ascomycota</taxon>
        <taxon>Pezizomycotina</taxon>
        <taxon>Leotiomycetes</taxon>
        <taxon>Helotiales</taxon>
        <taxon>Ploettnerulaceae</taxon>
        <taxon>Cadophora</taxon>
    </lineage>
</organism>